<dbReference type="RefSeq" id="WP_307041393.1">
    <property type="nucleotide sequence ID" value="NZ_JAUSYY010000001.1"/>
</dbReference>
<feature type="transmembrane region" description="Helical" evidence="7">
    <location>
        <begin position="155"/>
        <end position="176"/>
    </location>
</feature>
<dbReference type="Pfam" id="PF13440">
    <property type="entry name" value="Polysacc_synt_3"/>
    <property type="match status" value="1"/>
</dbReference>
<comment type="similarity">
    <text evidence="2">Belongs to the polysaccharide synthase family.</text>
</comment>
<evidence type="ECO:0000313" key="8">
    <source>
        <dbReference type="EMBL" id="MDQ0894275.1"/>
    </source>
</evidence>
<feature type="transmembrane region" description="Helical" evidence="7">
    <location>
        <begin position="45"/>
        <end position="66"/>
    </location>
</feature>
<proteinExistence type="inferred from homology"/>
<dbReference type="InterPro" id="IPR050833">
    <property type="entry name" value="Poly_Biosynth_Transport"/>
</dbReference>
<evidence type="ECO:0000256" key="2">
    <source>
        <dbReference type="ARBA" id="ARBA00007430"/>
    </source>
</evidence>
<keyword evidence="6 7" id="KW-0472">Membrane</keyword>
<keyword evidence="4 7" id="KW-0812">Transmembrane</keyword>
<name>A0ABU0R864_9MICO</name>
<comment type="subcellular location">
    <subcellularLocation>
        <location evidence="1">Cell membrane</location>
        <topology evidence="1">Multi-pass membrane protein</topology>
    </subcellularLocation>
</comment>
<feature type="transmembrane region" description="Helical" evidence="7">
    <location>
        <begin position="286"/>
        <end position="303"/>
    </location>
</feature>
<feature type="transmembrane region" description="Helical" evidence="7">
    <location>
        <begin position="188"/>
        <end position="210"/>
    </location>
</feature>
<feature type="transmembrane region" description="Helical" evidence="7">
    <location>
        <begin position="255"/>
        <end position="280"/>
    </location>
</feature>
<comment type="caution">
    <text evidence="8">The sequence shown here is derived from an EMBL/GenBank/DDBJ whole genome shotgun (WGS) entry which is preliminary data.</text>
</comment>
<evidence type="ECO:0000256" key="1">
    <source>
        <dbReference type="ARBA" id="ARBA00004651"/>
    </source>
</evidence>
<protein>
    <submittedName>
        <fullName evidence="8">O-antigen/teichoic acid export membrane protein</fullName>
    </submittedName>
</protein>
<accession>A0ABU0R864</accession>
<evidence type="ECO:0000256" key="4">
    <source>
        <dbReference type="ARBA" id="ARBA00022692"/>
    </source>
</evidence>
<dbReference type="PANTHER" id="PTHR30250:SF10">
    <property type="entry name" value="LIPOPOLYSACCHARIDE BIOSYNTHESIS PROTEIN WZXC"/>
    <property type="match status" value="1"/>
</dbReference>
<dbReference type="Proteomes" id="UP001239083">
    <property type="component" value="Unassembled WGS sequence"/>
</dbReference>
<dbReference type="EMBL" id="JAUSYY010000001">
    <property type="protein sequence ID" value="MDQ0894275.1"/>
    <property type="molecule type" value="Genomic_DNA"/>
</dbReference>
<feature type="transmembrane region" description="Helical" evidence="7">
    <location>
        <begin position="216"/>
        <end position="234"/>
    </location>
</feature>
<evidence type="ECO:0000256" key="7">
    <source>
        <dbReference type="SAM" id="Phobius"/>
    </source>
</evidence>
<organism evidence="8 9">
    <name type="scientific">Agromyces ramosus</name>
    <dbReference type="NCBI Taxonomy" id="33879"/>
    <lineage>
        <taxon>Bacteria</taxon>
        <taxon>Bacillati</taxon>
        <taxon>Actinomycetota</taxon>
        <taxon>Actinomycetes</taxon>
        <taxon>Micrococcales</taxon>
        <taxon>Microbacteriaceae</taxon>
        <taxon>Agromyces</taxon>
    </lineage>
</organism>
<evidence type="ECO:0000256" key="5">
    <source>
        <dbReference type="ARBA" id="ARBA00022989"/>
    </source>
</evidence>
<evidence type="ECO:0000256" key="3">
    <source>
        <dbReference type="ARBA" id="ARBA00022475"/>
    </source>
</evidence>
<feature type="transmembrane region" description="Helical" evidence="7">
    <location>
        <begin position="127"/>
        <end position="149"/>
    </location>
</feature>
<dbReference type="PANTHER" id="PTHR30250">
    <property type="entry name" value="PST FAMILY PREDICTED COLANIC ACID TRANSPORTER"/>
    <property type="match status" value="1"/>
</dbReference>
<keyword evidence="3" id="KW-1003">Cell membrane</keyword>
<feature type="transmembrane region" description="Helical" evidence="7">
    <location>
        <begin position="78"/>
        <end position="106"/>
    </location>
</feature>
<reference evidence="8 9" key="1">
    <citation type="submission" date="2023-07" db="EMBL/GenBank/DDBJ databases">
        <title>Comparative genomics of wheat-associated soil bacteria to identify genetic determinants of phenazine resistance.</title>
        <authorList>
            <person name="Mouncey N."/>
        </authorList>
    </citation>
    <scope>NUCLEOTIDE SEQUENCE [LARGE SCALE GENOMIC DNA]</scope>
    <source>
        <strain evidence="8 9">V3I3</strain>
    </source>
</reference>
<gene>
    <name evidence="8" type="ORF">QFZ26_001830</name>
</gene>
<keyword evidence="9" id="KW-1185">Reference proteome</keyword>
<evidence type="ECO:0000256" key="6">
    <source>
        <dbReference type="ARBA" id="ARBA00023136"/>
    </source>
</evidence>
<keyword evidence="5 7" id="KW-1133">Transmembrane helix</keyword>
<sequence length="322" mass="33486">MGRHGARLVASRRGQLVAAIGFWIVTPRRYLPGWNRREAGGILRLGLPLAASNLVVFATLNLDYVVVGRLLDPVALGLYLMAFNLASLPSTVVNSIVRTVAVPAFGRLHAVGRLPMQAVRVVRGLSFAAFPLSALLIGLAVPLMVTLFGERWAPAAAAMLGLGVFGMARILTELFADLCVGAGRTGGLFWVQVVWFAALAPALWVGVSLWGIAGAGYAHAAVAWFVVVPVYLLLVRRGVGASPALILRACVPPALGALVCAVVAAAVAATIAVPILAVLAGGAAGVLAYLVATLPIGAGYLLARRTRTRETAASRPHEEVAT</sequence>
<evidence type="ECO:0000313" key="9">
    <source>
        <dbReference type="Proteomes" id="UP001239083"/>
    </source>
</evidence>